<name>A0A5E4ME68_9HEMI</name>
<dbReference type="OrthoDB" id="6597260at2759"/>
<evidence type="ECO:0000313" key="1">
    <source>
        <dbReference type="EMBL" id="VVC29769.1"/>
    </source>
</evidence>
<protein>
    <recommendedName>
        <fullName evidence="3">Reverse transcriptase domain</fullName>
    </recommendedName>
</protein>
<proteinExistence type="predicted"/>
<organism evidence="1 2">
    <name type="scientific">Cinara cedri</name>
    <dbReference type="NCBI Taxonomy" id="506608"/>
    <lineage>
        <taxon>Eukaryota</taxon>
        <taxon>Metazoa</taxon>
        <taxon>Ecdysozoa</taxon>
        <taxon>Arthropoda</taxon>
        <taxon>Hexapoda</taxon>
        <taxon>Insecta</taxon>
        <taxon>Pterygota</taxon>
        <taxon>Neoptera</taxon>
        <taxon>Paraneoptera</taxon>
        <taxon>Hemiptera</taxon>
        <taxon>Sternorrhyncha</taxon>
        <taxon>Aphidomorpha</taxon>
        <taxon>Aphidoidea</taxon>
        <taxon>Aphididae</taxon>
        <taxon>Lachninae</taxon>
        <taxon>Cinara</taxon>
    </lineage>
</organism>
<dbReference type="AlphaFoldDB" id="A0A5E4ME68"/>
<accession>A0A5E4ME68</accession>
<evidence type="ECO:0000313" key="2">
    <source>
        <dbReference type="Proteomes" id="UP000325440"/>
    </source>
</evidence>
<sequence>MELIESGEDSNEMDDLTYEKVNDFKYLGATLSTKIDWYKEISIRINKAQKVFYALKKFLTFKMLSRRTKLRLLCGYYKTDSRVWLRSLDDNEIERNLRTLENIVWRKICGPSSMKQRGTCGGAEREKPRRRPKKRWIDVVEGDLKTLGVENWKKTVQDRDRLRSVVMATKTLRE</sequence>
<reference evidence="1 2" key="1">
    <citation type="submission" date="2019-08" db="EMBL/GenBank/DDBJ databases">
        <authorList>
            <person name="Alioto T."/>
            <person name="Alioto T."/>
            <person name="Gomez Garrido J."/>
        </authorList>
    </citation>
    <scope>NUCLEOTIDE SEQUENCE [LARGE SCALE GENOMIC DNA]</scope>
</reference>
<gene>
    <name evidence="1" type="ORF">CINCED_3A006720</name>
</gene>
<evidence type="ECO:0008006" key="3">
    <source>
        <dbReference type="Google" id="ProtNLM"/>
    </source>
</evidence>
<keyword evidence="2" id="KW-1185">Reference proteome</keyword>
<dbReference type="EMBL" id="CABPRJ010000498">
    <property type="protein sequence ID" value="VVC29769.1"/>
    <property type="molecule type" value="Genomic_DNA"/>
</dbReference>
<dbReference type="Proteomes" id="UP000325440">
    <property type="component" value="Unassembled WGS sequence"/>
</dbReference>